<dbReference type="AlphaFoldDB" id="A0AAD9IN51"/>
<dbReference type="GO" id="GO:0003723">
    <property type="term" value="F:RNA binding"/>
    <property type="evidence" value="ECO:0007669"/>
    <property type="project" value="TreeGrafter"/>
</dbReference>
<keyword evidence="8" id="KW-1185">Reference proteome</keyword>
<evidence type="ECO:0000256" key="1">
    <source>
        <dbReference type="ARBA" id="ARBA00004123"/>
    </source>
</evidence>
<evidence type="ECO:0000313" key="7">
    <source>
        <dbReference type="EMBL" id="KAK2079850.1"/>
    </source>
</evidence>
<feature type="domain" description="Ribosomal RNA-processing protein 14/surfeit locus protein 6 C-terminal" evidence="5">
    <location>
        <begin position="241"/>
        <end position="301"/>
    </location>
</feature>
<reference evidence="7" key="1">
    <citation type="submission" date="2021-01" db="EMBL/GenBank/DDBJ databases">
        <authorList>
            <person name="Eckstrom K.M.E."/>
        </authorList>
    </citation>
    <scope>NUCLEOTIDE SEQUENCE</scope>
    <source>
        <strain evidence="7">UVCC 0001</strain>
    </source>
</reference>
<proteinExistence type="inferred from homology"/>
<dbReference type="PANTHER" id="PTHR14369:SF0">
    <property type="entry name" value="SURFEIT LOCUS PROTEIN 6"/>
    <property type="match status" value="1"/>
</dbReference>
<feature type="compositionally biased region" description="Basic and acidic residues" evidence="4">
    <location>
        <begin position="266"/>
        <end position="280"/>
    </location>
</feature>
<evidence type="ECO:0000256" key="2">
    <source>
        <dbReference type="ARBA" id="ARBA00005904"/>
    </source>
</evidence>
<dbReference type="InterPro" id="IPR029188">
    <property type="entry name" value="Rrp14_N"/>
</dbReference>
<dbReference type="GO" id="GO:0042273">
    <property type="term" value="P:ribosomal large subunit biogenesis"/>
    <property type="evidence" value="ECO:0007669"/>
    <property type="project" value="TreeGrafter"/>
</dbReference>
<dbReference type="Pfam" id="PF04935">
    <property type="entry name" value="SURF6"/>
    <property type="match status" value="1"/>
</dbReference>
<dbReference type="InterPro" id="IPR029190">
    <property type="entry name" value="Rrp14/SURF6_C"/>
</dbReference>
<evidence type="ECO:0000256" key="4">
    <source>
        <dbReference type="SAM" id="MobiDB-lite"/>
    </source>
</evidence>
<dbReference type="GO" id="GO:0003677">
    <property type="term" value="F:DNA binding"/>
    <property type="evidence" value="ECO:0007669"/>
    <property type="project" value="TreeGrafter"/>
</dbReference>
<comment type="caution">
    <text evidence="7">The sequence shown here is derived from an EMBL/GenBank/DDBJ whole genome shotgun (WGS) entry which is preliminary data.</text>
</comment>
<dbReference type="EMBL" id="JASFZW010000002">
    <property type="protein sequence ID" value="KAK2079850.1"/>
    <property type="molecule type" value="Genomic_DNA"/>
</dbReference>
<feature type="region of interest" description="Disordered" evidence="4">
    <location>
        <begin position="171"/>
        <end position="330"/>
    </location>
</feature>
<feature type="domain" description="Ribosomal RNA-processing protein 14 N-terminal" evidence="6">
    <location>
        <begin position="5"/>
        <end position="63"/>
    </location>
</feature>
<dbReference type="PANTHER" id="PTHR14369">
    <property type="entry name" value="SURFEIT LOCUS PROTEIN 6"/>
    <property type="match status" value="1"/>
</dbReference>
<comment type="similarity">
    <text evidence="2">Belongs to the SURF6 family.</text>
</comment>
<evidence type="ECO:0000259" key="5">
    <source>
        <dbReference type="Pfam" id="PF04935"/>
    </source>
</evidence>
<feature type="compositionally biased region" description="Basic residues" evidence="4">
    <location>
        <begin position="298"/>
        <end position="309"/>
    </location>
</feature>
<keyword evidence="3" id="KW-0539">Nucleus</keyword>
<name>A0AAD9IN51_PROWI</name>
<dbReference type="Pfam" id="PF15459">
    <property type="entry name" value="RRP14"/>
    <property type="match status" value="1"/>
</dbReference>
<accession>A0AAD9IN51</accession>
<organism evidence="7 8">
    <name type="scientific">Prototheca wickerhamii</name>
    <dbReference type="NCBI Taxonomy" id="3111"/>
    <lineage>
        <taxon>Eukaryota</taxon>
        <taxon>Viridiplantae</taxon>
        <taxon>Chlorophyta</taxon>
        <taxon>core chlorophytes</taxon>
        <taxon>Trebouxiophyceae</taxon>
        <taxon>Chlorellales</taxon>
        <taxon>Chlorellaceae</taxon>
        <taxon>Prototheca</taxon>
    </lineage>
</organism>
<feature type="compositionally biased region" description="Low complexity" evidence="4">
    <location>
        <begin position="224"/>
        <end position="238"/>
    </location>
</feature>
<dbReference type="GO" id="GO:0005730">
    <property type="term" value="C:nucleolus"/>
    <property type="evidence" value="ECO:0007669"/>
    <property type="project" value="TreeGrafter"/>
</dbReference>
<sequence length="330" mass="36308">MATATQHAAFFAGLVELVPPKYYLHTDADHVNLKYMKKKDAQNAKANFKLQHKAAKRASLDPAKAKTTLDIQRDLEGKAVEEKASQAPSSNSAAAGRALGASLHLSAGKAPSRDDLRERLQKKLEVGEAAWSVAGWMCDYGCRSERKAKEEASTADQAKNWRDEALKSGRAKLEKRAPEAPAPGPTPPQKKAKTAAKPAAQQEVPLSNVNFGGKAAKAGKKLSKAQLLAKAEAKQGQQSTEVYDDPKLLKKSLKKEAKLKAKKSKAWQERVASQEEEKKQRQDKRKTNIQSRIQDTKNRKKDRREKKLMRPGFEGRKTGFITPGKAPPAK</sequence>
<feature type="compositionally biased region" description="Basic and acidic residues" evidence="4">
    <location>
        <begin position="244"/>
        <end position="259"/>
    </location>
</feature>
<evidence type="ECO:0000256" key="3">
    <source>
        <dbReference type="ARBA" id="ARBA00023242"/>
    </source>
</evidence>
<evidence type="ECO:0000313" key="8">
    <source>
        <dbReference type="Proteomes" id="UP001255856"/>
    </source>
</evidence>
<dbReference type="Proteomes" id="UP001255856">
    <property type="component" value="Unassembled WGS sequence"/>
</dbReference>
<evidence type="ECO:0000259" key="6">
    <source>
        <dbReference type="Pfam" id="PF15459"/>
    </source>
</evidence>
<comment type="subcellular location">
    <subcellularLocation>
        <location evidence="1">Nucleus</location>
    </subcellularLocation>
</comment>
<gene>
    <name evidence="7" type="ORF">QBZ16_002245</name>
</gene>
<protein>
    <submittedName>
        <fullName evidence="7">Uncharacterized protein</fullName>
    </submittedName>
</protein>
<dbReference type="GO" id="GO:0042274">
    <property type="term" value="P:ribosomal small subunit biogenesis"/>
    <property type="evidence" value="ECO:0007669"/>
    <property type="project" value="TreeGrafter"/>
</dbReference>
<dbReference type="InterPro" id="IPR007019">
    <property type="entry name" value="SURF6"/>
</dbReference>